<keyword evidence="5" id="KW-0479">Metal-binding</keyword>
<dbReference type="GO" id="GO:0005829">
    <property type="term" value="C:cytosol"/>
    <property type="evidence" value="ECO:0007669"/>
    <property type="project" value="TreeGrafter"/>
</dbReference>
<dbReference type="InterPro" id="IPR036144">
    <property type="entry name" value="RibA-like_sf"/>
</dbReference>
<keyword evidence="7 12" id="KW-0378">Hydrolase</keyword>
<protein>
    <recommendedName>
        <fullName evidence="3">GTP cyclohydrolase II</fullName>
        <ecNumber evidence="3">3.5.4.25</ecNumber>
    </recommendedName>
</protein>
<dbReference type="SUPFAM" id="SSF142695">
    <property type="entry name" value="RibA-like"/>
    <property type="match status" value="1"/>
</dbReference>
<evidence type="ECO:0000256" key="9">
    <source>
        <dbReference type="ARBA" id="ARBA00023134"/>
    </source>
</evidence>
<dbReference type="InterPro" id="IPR032677">
    <property type="entry name" value="GTP_cyclohydro_II"/>
</dbReference>
<dbReference type="EMBL" id="SHKK01000001">
    <property type="protein sequence ID" value="RZT78829.1"/>
    <property type="molecule type" value="Genomic_DNA"/>
</dbReference>
<dbReference type="NCBIfam" id="NF001591">
    <property type="entry name" value="PRK00393.1"/>
    <property type="match status" value="1"/>
</dbReference>
<keyword evidence="13" id="KW-1185">Reference proteome</keyword>
<keyword evidence="4" id="KW-0686">Riboflavin biosynthesis</keyword>
<comment type="cofactor">
    <cofactor evidence="1">
        <name>Zn(2+)</name>
        <dbReference type="ChEBI" id="CHEBI:29105"/>
    </cofactor>
</comment>
<evidence type="ECO:0000256" key="2">
    <source>
        <dbReference type="ARBA" id="ARBA00004853"/>
    </source>
</evidence>
<dbReference type="Gene3D" id="3.40.50.10990">
    <property type="entry name" value="GTP cyclohydrolase II"/>
    <property type="match status" value="1"/>
</dbReference>
<comment type="catalytic activity">
    <reaction evidence="10">
        <text>GTP + 4 H2O = 2,5-diamino-6-hydroxy-4-(5-phosphoribosylamino)-pyrimidine + formate + 2 phosphate + 3 H(+)</text>
        <dbReference type="Rhea" id="RHEA:23704"/>
        <dbReference type="ChEBI" id="CHEBI:15377"/>
        <dbReference type="ChEBI" id="CHEBI:15378"/>
        <dbReference type="ChEBI" id="CHEBI:15740"/>
        <dbReference type="ChEBI" id="CHEBI:37565"/>
        <dbReference type="ChEBI" id="CHEBI:43474"/>
        <dbReference type="ChEBI" id="CHEBI:58614"/>
        <dbReference type="EC" id="3.5.4.25"/>
    </reaction>
</comment>
<evidence type="ECO:0000256" key="1">
    <source>
        <dbReference type="ARBA" id="ARBA00001947"/>
    </source>
</evidence>
<comment type="caution">
    <text evidence="12">The sequence shown here is derived from an EMBL/GenBank/DDBJ whole genome shotgun (WGS) entry which is preliminary data.</text>
</comment>
<sequence>MPEALPVATIRTQVTVPLAFPDGYRTTARVFTFKGLVDGREHLALGLGDWAGALDRAAAGGEALLVRPHSECLTGDVFGSERCDCGPQLREAVQRIAETGGFLLYLRQEGRGIGLYAKLDAYALQDAGLDTYQANVALGRGEDERDYTVAAQMLATLGVPRIRLLSSNPDKAEQLTRLGVDVTERVLTSVFLSAANADYLAAKAAKAAEVEAAEVEAAEAPDVLAGRTPERPGSR</sequence>
<dbReference type="OrthoDB" id="9793111at2"/>
<evidence type="ECO:0000256" key="6">
    <source>
        <dbReference type="ARBA" id="ARBA00022741"/>
    </source>
</evidence>
<dbReference type="GO" id="GO:0046872">
    <property type="term" value="F:metal ion binding"/>
    <property type="evidence" value="ECO:0007669"/>
    <property type="project" value="UniProtKB-KW"/>
</dbReference>
<dbReference type="Proteomes" id="UP000293781">
    <property type="component" value="Unassembled WGS sequence"/>
</dbReference>
<dbReference type="UniPathway" id="UPA00275"/>
<dbReference type="CDD" id="cd00641">
    <property type="entry name" value="GTP_cyclohydro2"/>
    <property type="match status" value="1"/>
</dbReference>
<dbReference type="InterPro" id="IPR000926">
    <property type="entry name" value="RibA"/>
</dbReference>
<dbReference type="GO" id="GO:0005525">
    <property type="term" value="F:GTP binding"/>
    <property type="evidence" value="ECO:0007669"/>
    <property type="project" value="UniProtKB-KW"/>
</dbReference>
<evidence type="ECO:0000259" key="11">
    <source>
        <dbReference type="Pfam" id="PF00925"/>
    </source>
</evidence>
<keyword evidence="6" id="KW-0547">Nucleotide-binding</keyword>
<organism evidence="12 13">
    <name type="scientific">Micromonospora violae</name>
    <dbReference type="NCBI Taxonomy" id="1278207"/>
    <lineage>
        <taxon>Bacteria</taxon>
        <taxon>Bacillati</taxon>
        <taxon>Actinomycetota</taxon>
        <taxon>Actinomycetes</taxon>
        <taxon>Micromonosporales</taxon>
        <taxon>Micromonosporaceae</taxon>
        <taxon>Micromonospora</taxon>
    </lineage>
</organism>
<dbReference type="GO" id="GO:0003935">
    <property type="term" value="F:GTP cyclohydrolase II activity"/>
    <property type="evidence" value="ECO:0007669"/>
    <property type="project" value="UniProtKB-EC"/>
</dbReference>
<dbReference type="AlphaFoldDB" id="A0A4Q7UGZ3"/>
<evidence type="ECO:0000313" key="12">
    <source>
        <dbReference type="EMBL" id="RZT78829.1"/>
    </source>
</evidence>
<comment type="pathway">
    <text evidence="2">Cofactor biosynthesis; riboflavin biosynthesis; 5-amino-6-(D-ribitylamino)uracil from GTP: step 1/4.</text>
</comment>
<evidence type="ECO:0000256" key="4">
    <source>
        <dbReference type="ARBA" id="ARBA00022619"/>
    </source>
</evidence>
<dbReference type="RefSeq" id="WP_130401283.1">
    <property type="nucleotide sequence ID" value="NZ_JBEZZO010000032.1"/>
</dbReference>
<evidence type="ECO:0000256" key="3">
    <source>
        <dbReference type="ARBA" id="ARBA00012762"/>
    </source>
</evidence>
<evidence type="ECO:0000256" key="10">
    <source>
        <dbReference type="ARBA" id="ARBA00049295"/>
    </source>
</evidence>
<dbReference type="PANTHER" id="PTHR21327:SF18">
    <property type="entry name" value="3,4-DIHYDROXY-2-BUTANONE 4-PHOSPHATE SYNTHASE"/>
    <property type="match status" value="1"/>
</dbReference>
<dbReference type="EC" id="3.5.4.25" evidence="3"/>
<proteinExistence type="predicted"/>
<keyword evidence="9" id="KW-0342">GTP-binding</keyword>
<evidence type="ECO:0000256" key="7">
    <source>
        <dbReference type="ARBA" id="ARBA00022801"/>
    </source>
</evidence>
<name>A0A4Q7UGZ3_9ACTN</name>
<reference evidence="12 13" key="1">
    <citation type="submission" date="2019-02" db="EMBL/GenBank/DDBJ databases">
        <title>Sequencing the genomes of 1000 actinobacteria strains.</title>
        <authorList>
            <person name="Klenk H.-P."/>
        </authorList>
    </citation>
    <scope>NUCLEOTIDE SEQUENCE [LARGE SCALE GENOMIC DNA]</scope>
    <source>
        <strain evidence="12 13">DSM 45888</strain>
    </source>
</reference>
<dbReference type="Pfam" id="PF00925">
    <property type="entry name" value="GTP_cyclohydro2"/>
    <property type="match status" value="1"/>
</dbReference>
<accession>A0A4Q7UGZ3</accession>
<dbReference type="PANTHER" id="PTHR21327">
    <property type="entry name" value="GTP CYCLOHYDROLASE II-RELATED"/>
    <property type="match status" value="1"/>
</dbReference>
<feature type="domain" description="GTP cyclohydrolase II" evidence="11">
    <location>
        <begin position="25"/>
        <end position="186"/>
    </location>
</feature>
<keyword evidence="8" id="KW-0862">Zinc</keyword>
<evidence type="ECO:0000256" key="5">
    <source>
        <dbReference type="ARBA" id="ARBA00022723"/>
    </source>
</evidence>
<evidence type="ECO:0000256" key="8">
    <source>
        <dbReference type="ARBA" id="ARBA00022833"/>
    </source>
</evidence>
<dbReference type="GO" id="GO:0009231">
    <property type="term" value="P:riboflavin biosynthetic process"/>
    <property type="evidence" value="ECO:0007669"/>
    <property type="project" value="UniProtKB-UniPathway"/>
</dbReference>
<gene>
    <name evidence="12" type="ORF">EV382_2022</name>
</gene>
<evidence type="ECO:0000313" key="13">
    <source>
        <dbReference type="Proteomes" id="UP000293781"/>
    </source>
</evidence>